<dbReference type="AlphaFoldDB" id="A0A246KX77"/>
<gene>
    <name evidence="1" type="ORF">CEE55_13780</name>
</gene>
<accession>A0A246KX77</accession>
<evidence type="ECO:0000313" key="2">
    <source>
        <dbReference type="Proteomes" id="UP000197904"/>
    </source>
</evidence>
<reference evidence="1 2" key="1">
    <citation type="submission" date="2017-06" db="EMBL/GenBank/DDBJ databases">
        <authorList>
            <person name="Kim H.J."/>
            <person name="Triplett B.A."/>
        </authorList>
    </citation>
    <scope>NUCLEOTIDE SEQUENCE [LARGE SCALE GENOMIC DNA]</scope>
    <source>
        <strain evidence="1 2">S18795</strain>
    </source>
</reference>
<organism evidence="1 2">
    <name type="scientific">Stenotrophomonas pavanii</name>
    <dbReference type="NCBI Taxonomy" id="487698"/>
    <lineage>
        <taxon>Bacteria</taxon>
        <taxon>Pseudomonadati</taxon>
        <taxon>Pseudomonadota</taxon>
        <taxon>Gammaproteobacteria</taxon>
        <taxon>Lysobacterales</taxon>
        <taxon>Lysobacteraceae</taxon>
        <taxon>Stenotrophomonas</taxon>
    </lineage>
</organism>
<evidence type="ECO:0000313" key="1">
    <source>
        <dbReference type="EMBL" id="OWR32258.1"/>
    </source>
</evidence>
<protein>
    <submittedName>
        <fullName evidence="1">Uncharacterized protein</fullName>
    </submittedName>
</protein>
<name>A0A246KX77_9GAMM</name>
<proteinExistence type="predicted"/>
<comment type="caution">
    <text evidence="1">The sequence shown here is derived from an EMBL/GenBank/DDBJ whole genome shotgun (WGS) entry which is preliminary data.</text>
</comment>
<dbReference type="EMBL" id="NIXP01000090">
    <property type="protein sequence ID" value="OWR32258.1"/>
    <property type="molecule type" value="Genomic_DNA"/>
</dbReference>
<sequence>MTTRGFHRTLRGFHDGYHFVLTITSSVDDVFSYTAEVDGIAVELRSEGVIRSKGDAMQLGMAAVERHVAGLTPKR</sequence>
<dbReference type="Proteomes" id="UP000197904">
    <property type="component" value="Unassembled WGS sequence"/>
</dbReference>